<keyword evidence="2" id="KW-1185">Reference proteome</keyword>
<dbReference type="AlphaFoldDB" id="A0A6A4K9H2"/>
<comment type="caution">
    <text evidence="1">The sequence shown here is derived from an EMBL/GenBank/DDBJ whole genome shotgun (WGS) entry which is preliminary data.</text>
</comment>
<organism evidence="1 2">
    <name type="scientific">Apolygus lucorum</name>
    <name type="common">Small green plant bug</name>
    <name type="synonym">Lygocoris lucorum</name>
    <dbReference type="NCBI Taxonomy" id="248454"/>
    <lineage>
        <taxon>Eukaryota</taxon>
        <taxon>Metazoa</taxon>
        <taxon>Ecdysozoa</taxon>
        <taxon>Arthropoda</taxon>
        <taxon>Hexapoda</taxon>
        <taxon>Insecta</taxon>
        <taxon>Pterygota</taxon>
        <taxon>Neoptera</taxon>
        <taxon>Paraneoptera</taxon>
        <taxon>Hemiptera</taxon>
        <taxon>Heteroptera</taxon>
        <taxon>Panheteroptera</taxon>
        <taxon>Cimicomorpha</taxon>
        <taxon>Miridae</taxon>
        <taxon>Mirini</taxon>
        <taxon>Apolygus</taxon>
    </lineage>
</organism>
<accession>A0A6A4K9H2</accession>
<dbReference type="Proteomes" id="UP000466442">
    <property type="component" value="Unassembled WGS sequence"/>
</dbReference>
<reference evidence="1" key="1">
    <citation type="journal article" date="2021" name="Mol. Ecol. Resour.">
        <title>Apolygus lucorum genome provides insights into omnivorousness and mesophyll feeding.</title>
        <authorList>
            <person name="Liu Y."/>
            <person name="Liu H."/>
            <person name="Wang H."/>
            <person name="Huang T."/>
            <person name="Liu B."/>
            <person name="Yang B."/>
            <person name="Yin L."/>
            <person name="Li B."/>
            <person name="Zhang Y."/>
            <person name="Zhang S."/>
            <person name="Jiang F."/>
            <person name="Zhang X."/>
            <person name="Ren Y."/>
            <person name="Wang B."/>
            <person name="Wang S."/>
            <person name="Lu Y."/>
            <person name="Wu K."/>
            <person name="Fan W."/>
            <person name="Wang G."/>
        </authorList>
    </citation>
    <scope>NUCLEOTIDE SEQUENCE</scope>
    <source>
        <strain evidence="1">12Hb</strain>
    </source>
</reference>
<dbReference type="EMBL" id="WIXP02000003">
    <property type="protein sequence ID" value="KAF6213381.1"/>
    <property type="molecule type" value="Genomic_DNA"/>
</dbReference>
<protein>
    <submittedName>
        <fullName evidence="1">Uncharacterized protein</fullName>
    </submittedName>
</protein>
<name>A0A6A4K9H2_APOLU</name>
<evidence type="ECO:0000313" key="1">
    <source>
        <dbReference type="EMBL" id="KAF6213381.1"/>
    </source>
</evidence>
<evidence type="ECO:0000313" key="2">
    <source>
        <dbReference type="Proteomes" id="UP000466442"/>
    </source>
</evidence>
<proteinExistence type="predicted"/>
<sequence length="232" mass="25885">MLRFIVVAVLVCAVHGRRIATSQSGCSVVSDQVNRLLEASNGDFKKNSLPVYTEGISQYINLSWDGTSLPFHVFLNTSKGEMRSLATLHLSSNATKCTDGNHISFEGVFQFDTLELYFSESASSYALPLHEMKSSGTFTYYVKPTVNIIIDKTRDDCHLRSFSIGSTDSVDYKFQPASQSWIEGQMLAYLLQETLRGADTTPLLVYVQEASKDFVESYFTKAWCASLNPSNY</sequence>
<gene>
    <name evidence="1" type="ORF">GE061_011100</name>
</gene>